<dbReference type="EMBL" id="CP009911">
    <property type="protein sequence ID" value="AJA90669.1"/>
    <property type="molecule type" value="Genomic_DNA"/>
</dbReference>
<proteinExistence type="predicted"/>
<keyword evidence="3" id="KW-1185">Reference proteome</keyword>
<sequence>MNENNFSSYIENSRVYSDYIILKYKVLLIPVPIIKIAMGEDLKIFEISFQDKYKDFSGYIQLNEKSIYINENMSLENKRFTIAKHLGHYLMHQDQIKNLSKNGNYYNDIQDSKMVTEANIFAASILVPTTTLKLKLPQYKSKESPQKTIAKEFQVTENLIYLKLSILNDLSKLGKIKKSKKILKIKNPENKIKSNIYLHNTDKIKESIAIDLEKYELEKKERIKKIFEDLE</sequence>
<name>A0A0A7UWS7_9SPIR</name>
<dbReference type="Proteomes" id="UP000030940">
    <property type="component" value="Plasmid cp26"/>
</dbReference>
<dbReference type="PANTHER" id="PTHR43236">
    <property type="entry name" value="ANTITOXIN HIGA1"/>
    <property type="match status" value="1"/>
</dbReference>
<dbReference type="PANTHER" id="PTHR43236:SF1">
    <property type="entry name" value="BLL7220 PROTEIN"/>
    <property type="match status" value="1"/>
</dbReference>
<keyword evidence="2" id="KW-0614">Plasmid</keyword>
<dbReference type="InterPro" id="IPR010359">
    <property type="entry name" value="IrrE_HExxH"/>
</dbReference>
<evidence type="ECO:0000259" key="1">
    <source>
        <dbReference type="Pfam" id="PF06114"/>
    </source>
</evidence>
<evidence type="ECO:0000313" key="3">
    <source>
        <dbReference type="Proteomes" id="UP000030940"/>
    </source>
</evidence>
<reference evidence="2 3" key="1">
    <citation type="journal article" date="2015" name="Genome Announc.">
        <title>Genome Sequence of Borrelia chilensis VA1, a South American Member of the Lyme Borreliosis Group.</title>
        <authorList>
            <person name="Huang W."/>
            <person name="Ojaimi C."/>
            <person name="Fallon J.T."/>
            <person name="Travisany D."/>
            <person name="Maass A."/>
            <person name="Ivanova L."/>
            <person name="Tomova A."/>
            <person name="Gonzalez-Acuna D."/>
            <person name="Godfrey H.P."/>
            <person name="Cabello F.C."/>
        </authorList>
    </citation>
    <scope>NUCLEOTIDE SEQUENCE [LARGE SCALE GENOMIC DNA]</scope>
    <source>
        <strain evidence="2 3">VA1</strain>
        <plasmid evidence="2">cp26</plasmid>
    </source>
</reference>
<dbReference type="InterPro" id="IPR052345">
    <property type="entry name" value="Rad_response_metalloprotease"/>
</dbReference>
<evidence type="ECO:0000313" key="2">
    <source>
        <dbReference type="EMBL" id="AJA90669.1"/>
    </source>
</evidence>
<gene>
    <name evidence="2" type="ORF">OY14_04275</name>
</gene>
<accession>A0A0A7UWS7</accession>
<dbReference type="Pfam" id="PF06114">
    <property type="entry name" value="Peptidase_M78"/>
    <property type="match status" value="1"/>
</dbReference>
<dbReference type="HOGENOM" id="CLU_1197909_0_0_12"/>
<organism evidence="2 3">
    <name type="scientific">Borreliella chilensis</name>
    <dbReference type="NCBI Taxonomy" id="1245910"/>
    <lineage>
        <taxon>Bacteria</taxon>
        <taxon>Pseudomonadati</taxon>
        <taxon>Spirochaetota</taxon>
        <taxon>Spirochaetia</taxon>
        <taxon>Spirochaetales</taxon>
        <taxon>Borreliaceae</taxon>
        <taxon>Borreliella</taxon>
    </lineage>
</organism>
<dbReference type="Gene3D" id="1.10.10.2910">
    <property type="match status" value="1"/>
</dbReference>
<feature type="domain" description="IrrE N-terminal-like" evidence="1">
    <location>
        <begin position="41"/>
        <end position="165"/>
    </location>
</feature>
<protein>
    <recommendedName>
        <fullName evidence="1">IrrE N-terminal-like domain-containing protein</fullName>
    </recommendedName>
</protein>
<dbReference type="KEGG" id="bchi:OY14_04275"/>
<geneLocation type="plasmid" evidence="2 3">
    <name>cp26</name>
</geneLocation>
<dbReference type="AlphaFoldDB" id="A0A0A7UWS7"/>